<dbReference type="EMBL" id="LNQE01001613">
    <property type="protein sequence ID" value="KUG14838.1"/>
    <property type="molecule type" value="Genomic_DNA"/>
</dbReference>
<proteinExistence type="predicted"/>
<dbReference type="AlphaFoldDB" id="A0A0W8F4P2"/>
<accession>A0A0W8F4P2</accession>
<sequence length="37" mass="3730">MSGASRSSLVNTAGAVPGPGCNPDNPHPQVPTQMTPR</sequence>
<gene>
    <name evidence="3" type="ORF">ASZ90_014505</name>
    <name evidence="2" type="ORF">ASZ90_015493</name>
</gene>
<organism evidence="3">
    <name type="scientific">hydrocarbon metagenome</name>
    <dbReference type="NCBI Taxonomy" id="938273"/>
    <lineage>
        <taxon>unclassified sequences</taxon>
        <taxon>metagenomes</taxon>
        <taxon>ecological metagenomes</taxon>
    </lineage>
</organism>
<name>A0A0W8F4P2_9ZZZZ</name>
<evidence type="ECO:0000313" key="2">
    <source>
        <dbReference type="EMBL" id="KUG14838.1"/>
    </source>
</evidence>
<evidence type="ECO:0000313" key="3">
    <source>
        <dbReference type="EMBL" id="KUG15823.1"/>
    </source>
</evidence>
<feature type="region of interest" description="Disordered" evidence="1">
    <location>
        <begin position="1"/>
        <end position="37"/>
    </location>
</feature>
<evidence type="ECO:0000256" key="1">
    <source>
        <dbReference type="SAM" id="MobiDB-lite"/>
    </source>
</evidence>
<dbReference type="EMBL" id="LNQE01001526">
    <property type="protein sequence ID" value="KUG15823.1"/>
    <property type="molecule type" value="Genomic_DNA"/>
</dbReference>
<feature type="compositionally biased region" description="Polar residues" evidence="1">
    <location>
        <begin position="1"/>
        <end position="11"/>
    </location>
</feature>
<protein>
    <submittedName>
        <fullName evidence="3">Uncharacterized protein</fullName>
    </submittedName>
</protein>
<comment type="caution">
    <text evidence="3">The sequence shown here is derived from an EMBL/GenBank/DDBJ whole genome shotgun (WGS) entry which is preliminary data.</text>
</comment>
<reference evidence="3" key="1">
    <citation type="journal article" date="2015" name="Proc. Natl. Acad. Sci. U.S.A.">
        <title>Networks of energetic and metabolic interactions define dynamics in microbial communities.</title>
        <authorList>
            <person name="Embree M."/>
            <person name="Liu J.K."/>
            <person name="Al-Bassam M.M."/>
            <person name="Zengler K."/>
        </authorList>
    </citation>
    <scope>NUCLEOTIDE SEQUENCE</scope>
</reference>